<keyword evidence="3" id="KW-1185">Reference proteome</keyword>
<dbReference type="RefSeq" id="WP_354087926.1">
    <property type="nucleotide sequence ID" value="NZ_JBEPTF010000001.1"/>
</dbReference>
<reference evidence="2 3" key="1">
    <citation type="submission" date="2024-06" db="EMBL/GenBank/DDBJ databases">
        <title>Sorghum-associated microbial communities from plants grown in Nebraska, USA.</title>
        <authorList>
            <person name="Schachtman D."/>
        </authorList>
    </citation>
    <scope>NUCLEOTIDE SEQUENCE [LARGE SCALE GENOMIC DNA]</scope>
    <source>
        <strain evidence="2 3">2814</strain>
    </source>
</reference>
<dbReference type="EMBL" id="JBEPTF010000001">
    <property type="protein sequence ID" value="MET4682978.1"/>
    <property type="molecule type" value="Genomic_DNA"/>
</dbReference>
<accession>A0ABV2RAC8</accession>
<evidence type="ECO:0000256" key="1">
    <source>
        <dbReference type="SAM" id="MobiDB-lite"/>
    </source>
</evidence>
<sequence length="196" mass="20875">MMIELVAVATLMIGMDPEGVVTTAPRGDQAVLSATADMAAATVTNASPSTTVQSAAPHGLTTDQQIARWIGARTAETASAPQAWADPWEEPEPRKVHGMVSAGFGTGGYRDYAATVSMPLGESGMLNLSISQTKNAPWSYGYYGSPWGHGAYGRSFDAAEPWAYGLADRPYHGRVVRERTRLQREDSKADSPDAGR</sequence>
<proteinExistence type="predicted"/>
<organism evidence="2 3">
    <name type="scientific">Brevundimonas faecalis</name>
    <dbReference type="NCBI Taxonomy" id="947378"/>
    <lineage>
        <taxon>Bacteria</taxon>
        <taxon>Pseudomonadati</taxon>
        <taxon>Pseudomonadota</taxon>
        <taxon>Alphaproteobacteria</taxon>
        <taxon>Caulobacterales</taxon>
        <taxon>Caulobacteraceae</taxon>
        <taxon>Brevundimonas</taxon>
    </lineage>
</organism>
<gene>
    <name evidence="2" type="ORF">ABIE19_000887</name>
</gene>
<name>A0ABV2RAC8_9CAUL</name>
<dbReference type="Proteomes" id="UP001549313">
    <property type="component" value="Unassembled WGS sequence"/>
</dbReference>
<protein>
    <submittedName>
        <fullName evidence="2">Uncharacterized protein</fullName>
    </submittedName>
</protein>
<feature type="region of interest" description="Disordered" evidence="1">
    <location>
        <begin position="177"/>
        <end position="196"/>
    </location>
</feature>
<evidence type="ECO:0000313" key="3">
    <source>
        <dbReference type="Proteomes" id="UP001549313"/>
    </source>
</evidence>
<evidence type="ECO:0000313" key="2">
    <source>
        <dbReference type="EMBL" id="MET4682978.1"/>
    </source>
</evidence>
<comment type="caution">
    <text evidence="2">The sequence shown here is derived from an EMBL/GenBank/DDBJ whole genome shotgun (WGS) entry which is preliminary data.</text>
</comment>